<feature type="compositionally biased region" description="Low complexity" evidence="3">
    <location>
        <begin position="449"/>
        <end position="471"/>
    </location>
</feature>
<evidence type="ECO:0000256" key="3">
    <source>
        <dbReference type="SAM" id="MobiDB-lite"/>
    </source>
</evidence>
<reference evidence="6" key="2">
    <citation type="submission" date="2020-09" db="EMBL/GenBank/DDBJ databases">
        <authorList>
            <person name="Sun Q."/>
            <person name="Ohkuma M."/>
        </authorList>
    </citation>
    <scope>NUCLEOTIDE SEQUENCE</scope>
    <source>
        <strain evidence="6">JCM 3302</strain>
    </source>
</reference>
<keyword evidence="7" id="KW-1185">Reference proteome</keyword>
<protein>
    <recommendedName>
        <fullName evidence="8">Glycosyl transferase</fullName>
    </recommendedName>
</protein>
<keyword evidence="1" id="KW-0328">Glycosyltransferase</keyword>
<reference evidence="6" key="1">
    <citation type="journal article" date="2014" name="Int. J. Syst. Evol. Microbiol.">
        <title>Complete genome sequence of Corynebacterium casei LMG S-19264T (=DSM 44701T), isolated from a smear-ripened cheese.</title>
        <authorList>
            <consortium name="US DOE Joint Genome Institute (JGI-PGF)"/>
            <person name="Walter F."/>
            <person name="Albersmeier A."/>
            <person name="Kalinowski J."/>
            <person name="Ruckert C."/>
        </authorList>
    </citation>
    <scope>NUCLEOTIDE SEQUENCE</scope>
    <source>
        <strain evidence="6">JCM 3302</strain>
    </source>
</reference>
<dbReference type="RefSeq" id="WP_229903568.1">
    <property type="nucleotide sequence ID" value="NZ_BNBC01000015.1"/>
</dbReference>
<feature type="compositionally biased region" description="Basic and acidic residues" evidence="3">
    <location>
        <begin position="537"/>
        <end position="557"/>
    </location>
</feature>
<dbReference type="GO" id="GO:0016757">
    <property type="term" value="F:glycosyltransferase activity"/>
    <property type="evidence" value="ECO:0007669"/>
    <property type="project" value="UniProtKB-KW"/>
</dbReference>
<comment type="caution">
    <text evidence="6">The sequence shown here is derived from an EMBL/GenBank/DDBJ whole genome shotgun (WGS) entry which is preliminary data.</text>
</comment>
<dbReference type="PANTHER" id="PTHR46401">
    <property type="entry name" value="GLYCOSYLTRANSFERASE WBBK-RELATED"/>
    <property type="match status" value="1"/>
</dbReference>
<sequence length="651" mass="67607">MTAEASQAGSPTDLAADGERPLDIALLTYKGNPFCGGQGVYVRHLSRELARLGHRVEVIGAQPYPVLDDLEDSAPGRLSLTELPSLDLYRQPDPFRTPGRDEYRDWVDALEVATMWTGGFPEPLTFSLRARRHLRARRGEFDVVHDNQTLGYGLLGDVGAPLVTTVHHPITVDRQLELDAADTWQRRWSVKRWYAFTRMQRRVARRLPSVLTVSGSSRQEIVDHLGVRSDRVHVVHIGADTDLFSPDPSVRRVPGRIVTTSSADVPLKGLVFLVEALAKVRAEQPEAHLVVVGKRAEDGPVAQAIERYGLEGAVEFVKGISDAELVDLVRSAEVACVPSLYEGFSLPAAEAMATGTPLVATTGGAIPEVAGRDGETCLAVPPGDAGALAAALCRLLDDPDLRTRLGAAGRDRVLRHFTWARAAEGTVAHYREAIATSATPPRPRPTPPNTRRSAGPHSAGSGASDSGRFAGPDARRSAGVDTGNSAPQGADGSAIPGVDGSAIPGVDGSAAGDLSRSGASETGRSVGPGPGGSPVPEPDRSVRADAGRTAAEDERRSAGPGSDGSGVPGSGRLAGPDAGDAAGAGTVTAAGPGAGDSGTPGPDHSGTPGPDRSPAPEPDRSAGQGTDRSPAPGAHRSAGSEVVYSESRATC</sequence>
<dbReference type="PANTHER" id="PTHR46401:SF2">
    <property type="entry name" value="GLYCOSYLTRANSFERASE WBBK-RELATED"/>
    <property type="match status" value="1"/>
</dbReference>
<dbReference type="SUPFAM" id="SSF53756">
    <property type="entry name" value="UDP-Glycosyltransferase/glycogen phosphorylase"/>
    <property type="match status" value="1"/>
</dbReference>
<evidence type="ECO:0000259" key="4">
    <source>
        <dbReference type="Pfam" id="PF00534"/>
    </source>
</evidence>
<dbReference type="Pfam" id="PF13439">
    <property type="entry name" value="Glyco_transf_4"/>
    <property type="match status" value="1"/>
</dbReference>
<name>A0A919DT18_9ACTN</name>
<accession>A0A919DT18</accession>
<keyword evidence="2" id="KW-0808">Transferase</keyword>
<evidence type="ECO:0000313" key="6">
    <source>
        <dbReference type="EMBL" id="GHE77686.1"/>
    </source>
</evidence>
<proteinExistence type="predicted"/>
<evidence type="ECO:0000256" key="1">
    <source>
        <dbReference type="ARBA" id="ARBA00022676"/>
    </source>
</evidence>
<feature type="domain" description="Glycosyltransferase subfamily 4-like N-terminal" evidence="5">
    <location>
        <begin position="36"/>
        <end position="242"/>
    </location>
</feature>
<dbReference type="CDD" id="cd03801">
    <property type="entry name" value="GT4_PimA-like"/>
    <property type="match status" value="1"/>
</dbReference>
<dbReference type="InterPro" id="IPR028098">
    <property type="entry name" value="Glyco_trans_4-like_N"/>
</dbReference>
<dbReference type="Proteomes" id="UP000641386">
    <property type="component" value="Unassembled WGS sequence"/>
</dbReference>
<evidence type="ECO:0008006" key="8">
    <source>
        <dbReference type="Google" id="ProtNLM"/>
    </source>
</evidence>
<evidence type="ECO:0000259" key="5">
    <source>
        <dbReference type="Pfam" id="PF13439"/>
    </source>
</evidence>
<dbReference type="Pfam" id="PF00534">
    <property type="entry name" value="Glycos_transf_1"/>
    <property type="match status" value="1"/>
</dbReference>
<organism evidence="6 7">
    <name type="scientific">Streptomyces spiralis</name>
    <dbReference type="NCBI Taxonomy" id="66376"/>
    <lineage>
        <taxon>Bacteria</taxon>
        <taxon>Bacillati</taxon>
        <taxon>Actinomycetota</taxon>
        <taxon>Actinomycetes</taxon>
        <taxon>Kitasatosporales</taxon>
        <taxon>Streptomycetaceae</taxon>
        <taxon>Streptomyces</taxon>
    </lineage>
</organism>
<dbReference type="InterPro" id="IPR001296">
    <property type="entry name" value="Glyco_trans_1"/>
</dbReference>
<feature type="domain" description="Glycosyl transferase family 1" evidence="4">
    <location>
        <begin position="256"/>
        <end position="411"/>
    </location>
</feature>
<dbReference type="EMBL" id="BNBC01000015">
    <property type="protein sequence ID" value="GHE77686.1"/>
    <property type="molecule type" value="Genomic_DNA"/>
</dbReference>
<feature type="compositionally biased region" description="Low complexity" evidence="3">
    <location>
        <begin position="570"/>
        <end position="591"/>
    </location>
</feature>
<evidence type="ECO:0000256" key="2">
    <source>
        <dbReference type="ARBA" id="ARBA00022679"/>
    </source>
</evidence>
<evidence type="ECO:0000313" key="7">
    <source>
        <dbReference type="Proteomes" id="UP000641386"/>
    </source>
</evidence>
<dbReference type="AlphaFoldDB" id="A0A919DT18"/>
<dbReference type="GO" id="GO:0009103">
    <property type="term" value="P:lipopolysaccharide biosynthetic process"/>
    <property type="evidence" value="ECO:0007669"/>
    <property type="project" value="TreeGrafter"/>
</dbReference>
<gene>
    <name evidence="6" type="ORF">GCM10014715_36220</name>
</gene>
<feature type="region of interest" description="Disordered" evidence="3">
    <location>
        <begin position="434"/>
        <end position="651"/>
    </location>
</feature>
<dbReference type="Gene3D" id="3.40.50.2000">
    <property type="entry name" value="Glycogen Phosphorylase B"/>
    <property type="match status" value="2"/>
</dbReference>